<dbReference type="InterPro" id="IPR004827">
    <property type="entry name" value="bZIP"/>
</dbReference>
<name>G7DSY4_MIXOS</name>
<comment type="caution">
    <text evidence="4">The sequence shown here is derived from an EMBL/GenBank/DDBJ whole genome shotgun (WGS) entry which is preliminary data.</text>
</comment>
<feature type="region of interest" description="Disordered" evidence="2">
    <location>
        <begin position="198"/>
        <end position="217"/>
    </location>
</feature>
<feature type="compositionally biased region" description="Acidic residues" evidence="2">
    <location>
        <begin position="289"/>
        <end position="298"/>
    </location>
</feature>
<evidence type="ECO:0000259" key="3">
    <source>
        <dbReference type="PROSITE" id="PS00036"/>
    </source>
</evidence>
<feature type="region of interest" description="Disordered" evidence="2">
    <location>
        <begin position="1"/>
        <end position="61"/>
    </location>
</feature>
<dbReference type="AlphaFoldDB" id="G7DSY4"/>
<evidence type="ECO:0000256" key="2">
    <source>
        <dbReference type="SAM" id="MobiDB-lite"/>
    </source>
</evidence>
<dbReference type="HOGENOM" id="CLU_609860_0_0_1"/>
<dbReference type="eggNOG" id="ENOG502RJ08">
    <property type="taxonomic scope" value="Eukaryota"/>
</dbReference>
<dbReference type="CDD" id="cd12193">
    <property type="entry name" value="bZIP_GCN4"/>
    <property type="match status" value="1"/>
</dbReference>
<dbReference type="STRING" id="764103.G7DSY4"/>
<evidence type="ECO:0000256" key="1">
    <source>
        <dbReference type="SAM" id="Coils"/>
    </source>
</evidence>
<reference evidence="4 5" key="1">
    <citation type="journal article" date="2011" name="J. Gen. Appl. Microbiol.">
        <title>Draft genome sequencing of the enigmatic basidiomycete Mixia osmundae.</title>
        <authorList>
            <person name="Nishida H."/>
            <person name="Nagatsuka Y."/>
            <person name="Sugiyama J."/>
        </authorList>
    </citation>
    <scope>NUCLEOTIDE SEQUENCE [LARGE SCALE GENOMIC DNA]</scope>
    <source>
        <strain evidence="5">CBS 9802 / IAM 14324 / JCM 22182 / KY 12970</strain>
    </source>
</reference>
<proteinExistence type="predicted"/>
<feature type="region of interest" description="Disordered" evidence="2">
    <location>
        <begin position="289"/>
        <end position="326"/>
    </location>
</feature>
<dbReference type="RefSeq" id="XP_014565662.1">
    <property type="nucleotide sequence ID" value="XM_014710176.1"/>
</dbReference>
<dbReference type="SUPFAM" id="SSF57959">
    <property type="entry name" value="Leucine zipper domain"/>
    <property type="match status" value="1"/>
</dbReference>
<evidence type="ECO:0000313" key="4">
    <source>
        <dbReference type="EMBL" id="GAA93694.1"/>
    </source>
</evidence>
<dbReference type="PROSITE" id="PS00036">
    <property type="entry name" value="BZIP_BASIC"/>
    <property type="match status" value="1"/>
</dbReference>
<feature type="compositionally biased region" description="Polar residues" evidence="2">
    <location>
        <begin position="245"/>
        <end position="263"/>
    </location>
</feature>
<reference evidence="4 5" key="2">
    <citation type="journal article" date="2012" name="Open Biol.">
        <title>Characteristics of nucleosomes and linker DNA regions on the genome of the basidiomycete Mixia osmundae revealed by mono- and dinucleosome mapping.</title>
        <authorList>
            <person name="Nishida H."/>
            <person name="Kondo S."/>
            <person name="Matsumoto T."/>
            <person name="Suzuki Y."/>
            <person name="Yoshikawa H."/>
            <person name="Taylor T.D."/>
            <person name="Sugiyama J."/>
        </authorList>
    </citation>
    <scope>NUCLEOTIDE SEQUENCE [LARGE SCALE GENOMIC DNA]</scope>
    <source>
        <strain evidence="5">CBS 9802 / IAM 14324 / JCM 22182 / KY 12970</strain>
    </source>
</reference>
<organism evidence="4 5">
    <name type="scientific">Mixia osmundae (strain CBS 9802 / IAM 14324 / JCM 22182 / KY 12970)</name>
    <dbReference type="NCBI Taxonomy" id="764103"/>
    <lineage>
        <taxon>Eukaryota</taxon>
        <taxon>Fungi</taxon>
        <taxon>Dikarya</taxon>
        <taxon>Basidiomycota</taxon>
        <taxon>Pucciniomycotina</taxon>
        <taxon>Mixiomycetes</taxon>
        <taxon>Mixiales</taxon>
        <taxon>Mixiaceae</taxon>
        <taxon>Mixia</taxon>
    </lineage>
</organism>
<evidence type="ECO:0000313" key="5">
    <source>
        <dbReference type="Proteomes" id="UP000009131"/>
    </source>
</evidence>
<keyword evidence="1" id="KW-0175">Coiled coil</keyword>
<accession>G7DSY4</accession>
<protein>
    <recommendedName>
        <fullName evidence="3">BZIP domain-containing protein</fullName>
    </recommendedName>
</protein>
<feature type="coiled-coil region" evidence="1">
    <location>
        <begin position="400"/>
        <end position="434"/>
    </location>
</feature>
<keyword evidence="5" id="KW-1185">Reference proteome</keyword>
<feature type="domain" description="BZIP" evidence="3">
    <location>
        <begin position="388"/>
        <end position="402"/>
    </location>
</feature>
<dbReference type="OrthoDB" id="2257100at2759"/>
<feature type="compositionally biased region" description="Polar residues" evidence="2">
    <location>
        <begin position="48"/>
        <end position="61"/>
    </location>
</feature>
<feature type="region of interest" description="Disordered" evidence="2">
    <location>
        <begin position="244"/>
        <end position="266"/>
    </location>
</feature>
<dbReference type="GO" id="GO:0003700">
    <property type="term" value="F:DNA-binding transcription factor activity"/>
    <property type="evidence" value="ECO:0007669"/>
    <property type="project" value="InterPro"/>
</dbReference>
<dbReference type="InterPro" id="IPR046347">
    <property type="entry name" value="bZIP_sf"/>
</dbReference>
<sequence>MKNTIVGSTAPAYHNNTSHGLLPRLSRPSTSPSTLGQTRLARLPEPQYSPTTSRWSPLSSHHNVPALEHLSNNHNQNRTAANANDSLAYNNKVSSNRSLQSFSSVVEGPNHFSSVVAGHEHVFPLTDSTLPVSHLAPPVYHCQYQVPYSSSWIYPTPTSMEYLTEQGLAAYSPLLVQLGELTAKEEPLEYQTAFQMDLSTRSSSEDSESLAPSPLPELEADHVSPYVSFVWPQDAPSSPFVLEQRLSSADQTSSELPASTQVNGDDDAQAWTVSPFELSIAAPTLPPVAEDEAEEQEDAQPTTPVEPRGRKRKAPTGTRHTSAPLLDIGEPVKARSYVLPSRTSRKIIPKAMQKAARKSRASSVMSSNESLSGSLDLDEYDLSVVEAKRLKNTEAARKSRLRKKETLDSLNATIDDLQAQLRQQIERTHKWQREAERCRALLGLDPKFL</sequence>
<dbReference type="Proteomes" id="UP000009131">
    <property type="component" value="Unassembled WGS sequence"/>
</dbReference>
<dbReference type="Gene3D" id="3.30.160.60">
    <property type="entry name" value="Classic Zinc Finger"/>
    <property type="match status" value="1"/>
</dbReference>
<gene>
    <name evidence="4" type="primary">Mo00339</name>
    <name evidence="4" type="ORF">E5Q_00339</name>
</gene>
<dbReference type="EMBL" id="BABT02000017">
    <property type="protein sequence ID" value="GAA93694.1"/>
    <property type="molecule type" value="Genomic_DNA"/>
</dbReference>
<feature type="compositionally biased region" description="Low complexity" evidence="2">
    <location>
        <begin position="21"/>
        <end position="35"/>
    </location>
</feature>
<dbReference type="InParanoid" id="G7DSY4"/>